<dbReference type="Gene3D" id="3.30.565.10">
    <property type="entry name" value="Histidine kinase-like ATPase, C-terminal domain"/>
    <property type="match status" value="1"/>
</dbReference>
<dbReference type="Pfam" id="PF06580">
    <property type="entry name" value="His_kinase"/>
    <property type="match status" value="1"/>
</dbReference>
<keyword evidence="1" id="KW-0472">Membrane</keyword>
<accession>A0A238WD85</accession>
<feature type="transmembrane region" description="Helical" evidence="1">
    <location>
        <begin position="78"/>
        <end position="101"/>
    </location>
</feature>
<dbReference type="RefSeq" id="WP_089380766.1">
    <property type="nucleotide sequence ID" value="NZ_FZNT01000003.1"/>
</dbReference>
<keyword evidence="3" id="KW-0418">Kinase</keyword>
<dbReference type="EMBL" id="FZNT01000003">
    <property type="protein sequence ID" value="SNR44321.1"/>
    <property type="molecule type" value="Genomic_DNA"/>
</dbReference>
<protein>
    <submittedName>
        <fullName evidence="3">Histidine kinase</fullName>
    </submittedName>
</protein>
<name>A0A238WD85_9FLAO</name>
<dbReference type="SUPFAM" id="SSF55874">
    <property type="entry name" value="ATPase domain of HSP90 chaperone/DNA topoisomerase II/histidine kinase"/>
    <property type="match status" value="1"/>
</dbReference>
<dbReference type="Proteomes" id="UP000198384">
    <property type="component" value="Unassembled WGS sequence"/>
</dbReference>
<sequence>MKSKWFKNTSYSIPTKNHVWFWLGYFAFNVIRWGSYFDDYWYSLKSNLVEFPLHIILVYFNIYFLLPKYILRKKYKTYIVIFILSLFVIYILRTELNYFLVTKNIWPEAETVQEAFTFNHIVAVILGEVYVVALATAIKLIFDWTYERRRVENLEQIQLRTELNFLKSQIQPHFFFNTLNNLYALTLVKSDAAPSVVLKLSDIMQYVLYDVKEPKIRLFTAINYIQNYLDLERLRYGDNIQSTTDIIGNIEDIEVPPLLFLPFIENCFKHGTKDNSTIEVFISFENIEDKWLIFKVENTFNELALLKETNKKHGIGIKNVKRRLELLFKNNFEFHNTIKEQKYCIQLKIPIE</sequence>
<reference evidence="3 4" key="1">
    <citation type="submission" date="2017-06" db="EMBL/GenBank/DDBJ databases">
        <authorList>
            <person name="Kim H.J."/>
            <person name="Triplett B.A."/>
        </authorList>
    </citation>
    <scope>NUCLEOTIDE SEQUENCE [LARGE SCALE GENOMIC DNA]</scope>
    <source>
        <strain evidence="3 4">DSM 29150</strain>
    </source>
</reference>
<dbReference type="InterPro" id="IPR050640">
    <property type="entry name" value="Bact_2-comp_sensor_kinase"/>
</dbReference>
<feature type="transmembrane region" description="Helical" evidence="1">
    <location>
        <begin position="49"/>
        <end position="66"/>
    </location>
</feature>
<organism evidence="3 4">
    <name type="scientific">Lutibacter agarilyticus</name>
    <dbReference type="NCBI Taxonomy" id="1109740"/>
    <lineage>
        <taxon>Bacteria</taxon>
        <taxon>Pseudomonadati</taxon>
        <taxon>Bacteroidota</taxon>
        <taxon>Flavobacteriia</taxon>
        <taxon>Flavobacteriales</taxon>
        <taxon>Flavobacteriaceae</taxon>
        <taxon>Lutibacter</taxon>
    </lineage>
</organism>
<dbReference type="GO" id="GO:0016020">
    <property type="term" value="C:membrane"/>
    <property type="evidence" value="ECO:0007669"/>
    <property type="project" value="InterPro"/>
</dbReference>
<evidence type="ECO:0000256" key="1">
    <source>
        <dbReference type="SAM" id="Phobius"/>
    </source>
</evidence>
<dbReference type="InterPro" id="IPR010559">
    <property type="entry name" value="Sig_transdc_His_kin_internal"/>
</dbReference>
<proteinExistence type="predicted"/>
<dbReference type="OrthoDB" id="9809908at2"/>
<evidence type="ECO:0000313" key="3">
    <source>
        <dbReference type="EMBL" id="SNR44321.1"/>
    </source>
</evidence>
<dbReference type="GO" id="GO:0000155">
    <property type="term" value="F:phosphorelay sensor kinase activity"/>
    <property type="evidence" value="ECO:0007669"/>
    <property type="project" value="InterPro"/>
</dbReference>
<dbReference type="PANTHER" id="PTHR34220">
    <property type="entry name" value="SENSOR HISTIDINE KINASE YPDA"/>
    <property type="match status" value="1"/>
</dbReference>
<feature type="transmembrane region" description="Helical" evidence="1">
    <location>
        <begin position="20"/>
        <end position="37"/>
    </location>
</feature>
<feature type="domain" description="Signal transduction histidine kinase internal region" evidence="2">
    <location>
        <begin position="162"/>
        <end position="239"/>
    </location>
</feature>
<dbReference type="InterPro" id="IPR036890">
    <property type="entry name" value="HATPase_C_sf"/>
</dbReference>
<keyword evidence="3" id="KW-0808">Transferase</keyword>
<gene>
    <name evidence="3" type="ORF">SAMN06265371_10387</name>
</gene>
<keyword evidence="1" id="KW-1133">Transmembrane helix</keyword>
<evidence type="ECO:0000313" key="4">
    <source>
        <dbReference type="Proteomes" id="UP000198384"/>
    </source>
</evidence>
<keyword evidence="1" id="KW-0812">Transmembrane</keyword>
<dbReference type="PANTHER" id="PTHR34220:SF7">
    <property type="entry name" value="SENSOR HISTIDINE KINASE YPDA"/>
    <property type="match status" value="1"/>
</dbReference>
<keyword evidence="4" id="KW-1185">Reference proteome</keyword>
<evidence type="ECO:0000259" key="2">
    <source>
        <dbReference type="Pfam" id="PF06580"/>
    </source>
</evidence>
<dbReference type="AlphaFoldDB" id="A0A238WD85"/>
<feature type="transmembrane region" description="Helical" evidence="1">
    <location>
        <begin position="121"/>
        <end position="142"/>
    </location>
</feature>